<feature type="domain" description="Starch synthase catalytic" evidence="9">
    <location>
        <begin position="179"/>
        <end position="284"/>
    </location>
</feature>
<name>A0A9P4GYE2_9PLEO</name>
<dbReference type="OrthoDB" id="512920at2759"/>
<comment type="caution">
    <text evidence="13">The sequence shown here is derived from an EMBL/GenBank/DDBJ whole genome shotgun (WGS) entry which is preliminary data.</text>
</comment>
<keyword evidence="4" id="KW-0808">Transferase</keyword>
<evidence type="ECO:0000313" key="14">
    <source>
        <dbReference type="Proteomes" id="UP000799777"/>
    </source>
</evidence>
<evidence type="ECO:0000256" key="1">
    <source>
        <dbReference type="ARBA" id="ARBA00006122"/>
    </source>
</evidence>
<gene>
    <name evidence="13" type="ORF">EK21DRAFT_94225</name>
</gene>
<dbReference type="InterPro" id="IPR058655">
    <property type="entry name" value="Mok11-14/Ags1-like"/>
</dbReference>
<keyword evidence="14" id="KW-1185">Reference proteome</keyword>
<evidence type="ECO:0000256" key="7">
    <source>
        <dbReference type="SAM" id="MobiDB-lite"/>
    </source>
</evidence>
<dbReference type="InterPro" id="IPR058654">
    <property type="entry name" value="Mok11-14/Ags1-like_TM"/>
</dbReference>
<feature type="domain" description="Mok11-13/Ags1-like CBM" evidence="11">
    <location>
        <begin position="101"/>
        <end position="171"/>
    </location>
</feature>
<feature type="compositionally biased region" description="Basic and acidic residues" evidence="7">
    <location>
        <begin position="772"/>
        <end position="785"/>
    </location>
</feature>
<dbReference type="AlphaFoldDB" id="A0A9P4GYE2"/>
<keyword evidence="8" id="KW-0472">Membrane</keyword>
<evidence type="ECO:0000259" key="9">
    <source>
        <dbReference type="Pfam" id="PF08323"/>
    </source>
</evidence>
<comment type="catalytic activity">
    <reaction evidence="6">
        <text>[(1-&gt;3)-alpha-D-glucosyl](n) + UDP-alpha-D-glucose = [(1-&gt;3)-alpha-D-glucosyl](n+1) + UDP + H(+)</text>
        <dbReference type="Rhea" id="RHEA:19749"/>
        <dbReference type="Rhea" id="RHEA-COMP:11150"/>
        <dbReference type="Rhea" id="RHEA-COMP:11151"/>
        <dbReference type="ChEBI" id="CHEBI:15378"/>
        <dbReference type="ChEBI" id="CHEBI:28100"/>
        <dbReference type="ChEBI" id="CHEBI:58223"/>
        <dbReference type="ChEBI" id="CHEBI:58885"/>
        <dbReference type="EC" id="2.4.1.183"/>
    </reaction>
</comment>
<evidence type="ECO:0000259" key="10">
    <source>
        <dbReference type="Pfam" id="PF26114"/>
    </source>
</evidence>
<evidence type="ECO:0000259" key="11">
    <source>
        <dbReference type="Pfam" id="PF26122"/>
    </source>
</evidence>
<sequence length="1007" mass="113122">MVFPRIANYTAGILRRDPTGLHVSHVAPDANKWRYSDNWGATWSQWQVYEGGNSDLPKQPWSGAKRQQWKGEHVILQYWNRVTGSSDHIQHVDASYNGPPRRGPHLFAYGPYNAFGYDGGVNNAFDMDNDGKWKGHVMTKWPLTAQVNVWGINPDGKADAGFVFGDIDKDVATAAISIWIYMGAFYGVKFNTVGVVLLDAPIFRQQSKTEPYPARMDDLDSAVYYSAWNVCIAQTVETFPIDLSHINDYQGAAAPLYLLSKGRTMPCALSLHNTEFQGLWPMRTPKECDEVCRVCNLEPSIVEKYIQFGEVFNLLHAGASHLRVHQRGFGAVGVSKKYGKQSYARYPIFWGVKEVGRLPNPDLSDTAPWEPEKENEVIAVDRDYEASRGDLRIQAQKWAELEEDPKAELFVFVSRWSNQKGIDLISDIFPAVLETHSNVRLICVGAVVDLYGKFAALKLAKMMEKYPKRSAIEDALFPKQETRGLMRARSAKQRFPVVKWVEHLNTLQQTAFKIHNEEKSPSHKRIFKSRHRHSASDSSLQVPAKSFFYPQFRAVSTDRLSTNDSEAGPIGNDSPPPEYCENHTTLQRGLSLGYRSRPGHRPRASLAPKPLVQIYENRSPPRTPEIHELDPEGGPMSAEFKYRESERQLGLSSLEGNTTNALGRPLALVDISYESHRGRGRSRNPLVPEQDESSSRSRSRSGLLDPSCLSMQQATSHHRRKRSSALDLSTIRTLAQSIPACKSGKTSESDLCVEEFLIDSEKEWFKKMRAERLGRGDRSRSRDNRLSPSPSPGWPRSSLSSDGSHDPRLSTDTSDDASPRSSDESDEFLLGANYQRPTLLKRWMLTRAGDWPIDSFLLAFGQITAANSYQITLLTGPQGQSPEKLYIIGGAPISSWIFRACMIPETQQIHITALFYWGSTLTISSADNALTSSSKAAMITLPIASLMLAIAALLITSLPSSYHQTPGKIPSFYTTLLRRKFVSWFFVMVILQNYFLSIPYGCNWAYI</sequence>
<dbReference type="InterPro" id="IPR058658">
    <property type="entry name" value="Mok11-13/Ags1-like_Ig_2"/>
</dbReference>
<dbReference type="InterPro" id="IPR013534">
    <property type="entry name" value="Starch_synth_cat_dom"/>
</dbReference>
<evidence type="ECO:0000256" key="2">
    <source>
        <dbReference type="ARBA" id="ARBA00012688"/>
    </source>
</evidence>
<evidence type="ECO:0000256" key="4">
    <source>
        <dbReference type="ARBA" id="ARBA00022679"/>
    </source>
</evidence>
<dbReference type="SUPFAM" id="SSF53756">
    <property type="entry name" value="UDP-Glycosyltransferase/glycogen phosphorylase"/>
    <property type="match status" value="1"/>
</dbReference>
<protein>
    <recommendedName>
        <fullName evidence="2">alpha-1,3-glucan synthase</fullName>
        <ecNumber evidence="2">2.4.1.183</ecNumber>
    </recommendedName>
</protein>
<dbReference type="InterPro" id="IPR058659">
    <property type="entry name" value="Mok11-13/Ags1-like_CBM"/>
</dbReference>
<dbReference type="GO" id="GO:0009277">
    <property type="term" value="C:fungal-type cell wall"/>
    <property type="evidence" value="ECO:0007669"/>
    <property type="project" value="TreeGrafter"/>
</dbReference>
<feature type="region of interest" description="Disordered" evidence="7">
    <location>
        <begin position="772"/>
        <end position="826"/>
    </location>
</feature>
<keyword evidence="3" id="KW-0328">Glycosyltransferase</keyword>
<feature type="transmembrane region" description="Helical" evidence="8">
    <location>
        <begin position="936"/>
        <end position="960"/>
    </location>
</feature>
<feature type="region of interest" description="Disordered" evidence="7">
    <location>
        <begin position="677"/>
        <end position="726"/>
    </location>
</feature>
<accession>A0A9P4GYE2</accession>
<proteinExistence type="inferred from homology"/>
<dbReference type="Gene3D" id="3.40.50.2000">
    <property type="entry name" value="Glycogen Phosphorylase B"/>
    <property type="match status" value="2"/>
</dbReference>
<dbReference type="Proteomes" id="UP000799777">
    <property type="component" value="Unassembled WGS sequence"/>
</dbReference>
<organism evidence="13 14">
    <name type="scientific">Setomelanomma holmii</name>
    <dbReference type="NCBI Taxonomy" id="210430"/>
    <lineage>
        <taxon>Eukaryota</taxon>
        <taxon>Fungi</taxon>
        <taxon>Dikarya</taxon>
        <taxon>Ascomycota</taxon>
        <taxon>Pezizomycotina</taxon>
        <taxon>Dothideomycetes</taxon>
        <taxon>Pleosporomycetidae</taxon>
        <taxon>Pleosporales</taxon>
        <taxon>Pleosporineae</taxon>
        <taxon>Phaeosphaeriaceae</taxon>
        <taxon>Setomelanomma</taxon>
    </lineage>
</organism>
<feature type="transmembrane region" description="Helical" evidence="8">
    <location>
        <begin position="981"/>
        <end position="1001"/>
    </location>
</feature>
<dbReference type="EC" id="2.4.1.183" evidence="2"/>
<keyword evidence="5" id="KW-0961">Cell wall biogenesis/degradation</keyword>
<evidence type="ECO:0000256" key="3">
    <source>
        <dbReference type="ARBA" id="ARBA00022676"/>
    </source>
</evidence>
<evidence type="ECO:0000256" key="5">
    <source>
        <dbReference type="ARBA" id="ARBA00023316"/>
    </source>
</evidence>
<dbReference type="EMBL" id="ML978302">
    <property type="protein sequence ID" value="KAF2024252.1"/>
    <property type="molecule type" value="Genomic_DNA"/>
</dbReference>
<evidence type="ECO:0000313" key="13">
    <source>
        <dbReference type="EMBL" id="KAF2024252.1"/>
    </source>
</evidence>
<dbReference type="PANTHER" id="PTHR47182:SF2">
    <property type="entry name" value="CELL WALL ALPHA-1,3-GLUCAN SYNTHASE AGS1"/>
    <property type="match status" value="1"/>
</dbReference>
<feature type="region of interest" description="Disordered" evidence="7">
    <location>
        <begin position="616"/>
        <end position="637"/>
    </location>
</feature>
<dbReference type="PANTHER" id="PTHR47182">
    <property type="entry name" value="CELL WALL ALPHA-1,3-GLUCAN SYNTHASE AGS1-RELATED"/>
    <property type="match status" value="1"/>
</dbReference>
<feature type="domain" description="Mok11-13/Ags1-like second Ig-like beta-sandwich" evidence="10">
    <location>
        <begin position="1"/>
        <end position="95"/>
    </location>
</feature>
<comment type="similarity">
    <text evidence="1">Belongs to the glycosyltransferase group 1 family.</text>
</comment>
<dbReference type="Pfam" id="PF26127">
    <property type="entry name" value="12TM_Mok13"/>
    <property type="match status" value="1"/>
</dbReference>
<dbReference type="GO" id="GO:0070600">
    <property type="term" value="P:fungal-type cell wall (1-&gt;3)-alpha-glucan biosynthetic process"/>
    <property type="evidence" value="ECO:0007669"/>
    <property type="project" value="TreeGrafter"/>
</dbReference>
<feature type="domain" description="Cell wall alpha-1,3-glucan synthase Mok11-14/Ags1-like transmembrane" evidence="12">
    <location>
        <begin position="889"/>
        <end position="1007"/>
    </location>
</feature>
<evidence type="ECO:0000256" key="6">
    <source>
        <dbReference type="ARBA" id="ARBA00048960"/>
    </source>
</evidence>
<feature type="region of interest" description="Disordered" evidence="7">
    <location>
        <begin position="561"/>
        <end position="580"/>
    </location>
</feature>
<keyword evidence="8" id="KW-0812">Transmembrane</keyword>
<dbReference type="Pfam" id="PF26122">
    <property type="entry name" value="CBM_Mok13"/>
    <property type="match status" value="1"/>
</dbReference>
<dbReference type="Pfam" id="PF26114">
    <property type="entry name" value="Ig_2_Mok13"/>
    <property type="match status" value="1"/>
</dbReference>
<dbReference type="GO" id="GO:0047657">
    <property type="term" value="F:alpha-1,3-glucan synthase activity"/>
    <property type="evidence" value="ECO:0007669"/>
    <property type="project" value="UniProtKB-EC"/>
</dbReference>
<evidence type="ECO:0000259" key="12">
    <source>
        <dbReference type="Pfam" id="PF26127"/>
    </source>
</evidence>
<keyword evidence="8" id="KW-1133">Transmembrane helix</keyword>
<dbReference type="Pfam" id="PF08323">
    <property type="entry name" value="Glyco_transf_5"/>
    <property type="match status" value="1"/>
</dbReference>
<reference evidence="13" key="1">
    <citation type="journal article" date="2020" name="Stud. Mycol.">
        <title>101 Dothideomycetes genomes: a test case for predicting lifestyles and emergence of pathogens.</title>
        <authorList>
            <person name="Haridas S."/>
            <person name="Albert R."/>
            <person name="Binder M."/>
            <person name="Bloem J."/>
            <person name="Labutti K."/>
            <person name="Salamov A."/>
            <person name="Andreopoulos B."/>
            <person name="Baker S."/>
            <person name="Barry K."/>
            <person name="Bills G."/>
            <person name="Bluhm B."/>
            <person name="Cannon C."/>
            <person name="Castanera R."/>
            <person name="Culley D."/>
            <person name="Daum C."/>
            <person name="Ezra D."/>
            <person name="Gonzalez J."/>
            <person name="Henrissat B."/>
            <person name="Kuo A."/>
            <person name="Liang C."/>
            <person name="Lipzen A."/>
            <person name="Lutzoni F."/>
            <person name="Magnuson J."/>
            <person name="Mondo S."/>
            <person name="Nolan M."/>
            <person name="Ohm R."/>
            <person name="Pangilinan J."/>
            <person name="Park H.-J."/>
            <person name="Ramirez L."/>
            <person name="Alfaro M."/>
            <person name="Sun H."/>
            <person name="Tritt A."/>
            <person name="Yoshinaga Y."/>
            <person name="Zwiers L.-H."/>
            <person name="Turgeon B."/>
            <person name="Goodwin S."/>
            <person name="Spatafora J."/>
            <person name="Crous P."/>
            <person name="Grigoriev I."/>
        </authorList>
    </citation>
    <scope>NUCLEOTIDE SEQUENCE</scope>
    <source>
        <strain evidence="13">CBS 110217</strain>
    </source>
</reference>
<evidence type="ECO:0000256" key="8">
    <source>
        <dbReference type="SAM" id="Phobius"/>
    </source>
</evidence>